<protein>
    <submittedName>
        <fullName evidence="2">Uncharacterized protein</fullName>
    </submittedName>
</protein>
<evidence type="ECO:0000313" key="2">
    <source>
        <dbReference type="EMBL" id="CAI4010365.1"/>
    </source>
</evidence>
<dbReference type="EMBL" id="CAMXCT020004780">
    <property type="protein sequence ID" value="CAL1163740.1"/>
    <property type="molecule type" value="Genomic_DNA"/>
</dbReference>
<dbReference type="OrthoDB" id="434757at2759"/>
<sequence>MEELPSLPGDVLDLKLLQAWALAQQRALQEVKAELTSIKPLEPEDGHYPTRELDTGPPDPAIAAARFSVVLGGNCALELLQRWKEVDQALKYASTDLLHSEVASLSADLGTARAERIAAHHRLQEWKERKRAAQSALAKAMEVEESEDDEDDTHSLAPSEMATSECGDEKGRSEKKRGWGGAKKFLGKGFKKLRGKSSQTGSLTPPAVTSPGGAIRTPSPLSPCRPPTPKQLMVQASSDELVLAAEGIQSAAEDLDKETSKCRQLEEAIADCIGQHRSGALQQTREALRDGVCALEEWGDGAREAVEGWELESLATSVGDEVPSEQSEHDSEQSQVPKQEALPQVQTDPLLQLEDMEKETQVLLRRLPPDFLLRHLCEECDEDSAGPVGLSDDELAAELKRLEPVNEDLARMAQMGAGVAKRLKHATRALEGRAQWLEDVAKTATNAAEAFGQYGSSPSSSSETAAAVEAFELSSSLSPAQAVEEPRALSPRSPSVSSRPTTPPAGDGRSKLSKAVPTLSLTSSLEVPDGSSAALSPSFGSPGLGQDRLREVADVHSPGATASRNPFEGLNPFEGSEGSNPFSDSSADAADGADAGAGAGDRGSVEKLNPFSSGSVKALEVGGSNPFLDAESELGGDASPEEMHEMQAREEMVPDGDRMDVTESPASLTEVGVPRPALIKKPTFVDAISKTSEVSASQSSTPRVTSVTPGAASSMQMWKPPSPRQLPSGLAGCLCSVQSNAREELDEDAKQIVDSPTLEAALAASDAALGKGRLGNGDYSNWQWRDHAAEEGHQLLRYSSHSLSDILTDEDWGYFSYELLLLCRHLLREGPALDQVANLIPICRVRLGINSRLHHHIVELSRPTSESLSPLDVRYRAALLLRLWSHWETFEYSTVADPSKDWTAQWICVQLRILRGSVIERAMELHEEGNDDSIAACSRCFQAIRQLHEIAMSGDWGKAQAPDRLLPASGRRVLTILCRELDALKPADCWSFNVVFAARVFGTLWRAAADAEAEDCLSLDAPNVAAALLSGLHPHVAPLQLETHALLLATQVWSVAFALGEQLPAKALITAESILGDFSRWLQKTPVDAASCFARQGASSTHQPPLELVARRLLTVDLRDQLIQSLRDYRRHFEPEAFRPALQLWAQCYRETRTSEPVARGRSQDPSLSGGQDEPVTEKAEELLRRFGQWFVWESSSKAAELALHPFDDPPPVPPGEEAWKRLGTKIKTYLQGLTGAVQSLLEELECEKSFYNEAWAAQGLGKEHLAVASSAMVAAVRPRVERLKLGVWPTEGVLEVPPGGGRLIQVLEALDREASRYRAKSASLEPLVDILVPHVTAALTESLKTLDRDITSHALEGNPTSIFVPLQPPTTIFCEAVVTLWRFIHDALDAPLSLGIPVDIVVNPFMGFLSEVLPRSSDRLLRSCEQREAFGMSIRAAQIASQLKLTGCAIDSEEEDGAKAEDSKRSGRSRRKFFTKSEKSFMEDGSKNVIIEVKLLEVNPQLVATSVQQVMVRLSSIGFCCGELAEVQAKLFKMINSGDDDGCPTARHNEARMLICEELPDLQESLLYRGQTLAKYLAARLVYYELRSELFEKLYFKSSMGGTPTPSGSITPGATMTSTFLPENAGTTLTLKDVVLSRQNSFLSLIEQTPNILLVSFVAELGIELTHAWLYVIVDYLRRQKLDQICEYLESDQEALSRSIDSMMQLTRKRVQTTALGGLTHEDCRNVEKRLEEVQRLSQCLIEEIQSRTAEELARYAAKLRGELPQGDGNARDRSQTPPPKAHPRSASPATSQSFAAEVSLSPRGASPLPDSPKDLHGTSGKRRAKELFQQAWKATKKLGKTHKDGRRDERRPTWNRRTSEGFKLPKQLYAGNLDMMRIYIAS</sequence>
<feature type="region of interest" description="Disordered" evidence="1">
    <location>
        <begin position="142"/>
        <end position="230"/>
    </location>
</feature>
<feature type="region of interest" description="Disordered" evidence="1">
    <location>
        <begin position="1762"/>
        <end position="1823"/>
    </location>
</feature>
<feature type="compositionally biased region" description="Basic and acidic residues" evidence="1">
    <location>
        <begin position="41"/>
        <end position="54"/>
    </location>
</feature>
<feature type="compositionally biased region" description="Polar residues" evidence="1">
    <location>
        <begin position="696"/>
        <end position="716"/>
    </location>
</feature>
<dbReference type="Proteomes" id="UP001152797">
    <property type="component" value="Unassembled WGS sequence"/>
</dbReference>
<feature type="region of interest" description="Disordered" evidence="1">
    <location>
        <begin position="478"/>
        <end position="658"/>
    </location>
</feature>
<gene>
    <name evidence="2" type="ORF">C1SCF055_LOCUS35635</name>
</gene>
<comment type="caution">
    <text evidence="2">The sequence shown here is derived from an EMBL/GenBank/DDBJ whole genome shotgun (WGS) entry which is preliminary data.</text>
</comment>
<dbReference type="EMBL" id="CAMXCT030004780">
    <property type="protein sequence ID" value="CAL4797677.1"/>
    <property type="molecule type" value="Genomic_DNA"/>
</dbReference>
<feature type="compositionally biased region" description="Low complexity" evidence="1">
    <location>
        <begin position="490"/>
        <end position="500"/>
    </location>
</feature>
<feature type="compositionally biased region" description="Basic and acidic residues" evidence="1">
    <location>
        <begin position="641"/>
        <end position="658"/>
    </location>
</feature>
<proteinExistence type="predicted"/>
<feature type="region of interest" description="Disordered" evidence="1">
    <location>
        <begin position="696"/>
        <end position="723"/>
    </location>
</feature>
<organism evidence="2">
    <name type="scientific">Cladocopium goreaui</name>
    <dbReference type="NCBI Taxonomy" id="2562237"/>
    <lineage>
        <taxon>Eukaryota</taxon>
        <taxon>Sar</taxon>
        <taxon>Alveolata</taxon>
        <taxon>Dinophyceae</taxon>
        <taxon>Suessiales</taxon>
        <taxon>Symbiodiniaceae</taxon>
        <taxon>Cladocopium</taxon>
    </lineage>
</organism>
<accession>A0A9P1DIN3</accession>
<keyword evidence="4" id="KW-1185">Reference proteome</keyword>
<feature type="compositionally biased region" description="Low complexity" evidence="1">
    <location>
        <begin position="583"/>
        <end position="594"/>
    </location>
</feature>
<name>A0A9P1DIN3_9DINO</name>
<feature type="region of interest" description="Disordered" evidence="1">
    <location>
        <begin position="316"/>
        <end position="344"/>
    </location>
</feature>
<feature type="region of interest" description="Disordered" evidence="1">
    <location>
        <begin position="39"/>
        <end position="59"/>
    </location>
</feature>
<evidence type="ECO:0000313" key="3">
    <source>
        <dbReference type="EMBL" id="CAL4797677.1"/>
    </source>
</evidence>
<dbReference type="EMBL" id="CAMXCT010004780">
    <property type="protein sequence ID" value="CAI4010365.1"/>
    <property type="molecule type" value="Genomic_DNA"/>
</dbReference>
<feature type="region of interest" description="Disordered" evidence="1">
    <location>
        <begin position="1155"/>
        <end position="1176"/>
    </location>
</feature>
<reference evidence="2" key="1">
    <citation type="submission" date="2022-10" db="EMBL/GenBank/DDBJ databases">
        <authorList>
            <person name="Chen Y."/>
            <person name="Dougan E. K."/>
            <person name="Chan C."/>
            <person name="Rhodes N."/>
            <person name="Thang M."/>
        </authorList>
    </citation>
    <scope>NUCLEOTIDE SEQUENCE</scope>
</reference>
<reference evidence="3 4" key="2">
    <citation type="submission" date="2024-05" db="EMBL/GenBank/DDBJ databases">
        <authorList>
            <person name="Chen Y."/>
            <person name="Shah S."/>
            <person name="Dougan E. K."/>
            <person name="Thang M."/>
            <person name="Chan C."/>
        </authorList>
    </citation>
    <scope>NUCLEOTIDE SEQUENCE [LARGE SCALE GENOMIC DNA]</scope>
</reference>
<evidence type="ECO:0000256" key="1">
    <source>
        <dbReference type="SAM" id="MobiDB-lite"/>
    </source>
</evidence>
<evidence type="ECO:0000313" key="4">
    <source>
        <dbReference type="Proteomes" id="UP001152797"/>
    </source>
</evidence>
<feature type="compositionally biased region" description="Acidic residues" evidence="1">
    <location>
        <begin position="143"/>
        <end position="152"/>
    </location>
</feature>
<feature type="region of interest" description="Disordered" evidence="1">
    <location>
        <begin position="1836"/>
        <end position="1861"/>
    </location>
</feature>
<feature type="compositionally biased region" description="Basic and acidic residues" evidence="1">
    <location>
        <begin position="1843"/>
        <end position="1861"/>
    </location>
</feature>
<feature type="compositionally biased region" description="Pro residues" evidence="1">
    <location>
        <begin position="220"/>
        <end position="229"/>
    </location>
</feature>
<feature type="compositionally biased region" description="Basic residues" evidence="1">
    <location>
        <begin position="185"/>
        <end position="195"/>
    </location>
</feature>